<accession>A0ABY8N5V1</accession>
<gene>
    <name evidence="4" type="ORF">MG292_00445</name>
</gene>
<organism evidence="4 5">
    <name type="scientific">Flavobacterium keumense</name>
    <dbReference type="NCBI Taxonomy" id="1306518"/>
    <lineage>
        <taxon>Bacteria</taxon>
        <taxon>Pseudomonadati</taxon>
        <taxon>Bacteroidota</taxon>
        <taxon>Flavobacteriia</taxon>
        <taxon>Flavobacteriales</taxon>
        <taxon>Flavobacteriaceae</taxon>
        <taxon>Flavobacterium</taxon>
    </lineage>
</organism>
<evidence type="ECO:0000256" key="3">
    <source>
        <dbReference type="ARBA" id="ARBA00023237"/>
    </source>
</evidence>
<reference evidence="4 5" key="2">
    <citation type="submission" date="2023-06" db="EMBL/GenBank/DDBJ databases">
        <title>Complete Genome Sequence of Flavobacterium keumense K3R-10.</title>
        <authorList>
            <person name="Jeong H."/>
            <person name="Jhang S.Y."/>
            <person name="Kim J.N."/>
        </authorList>
    </citation>
    <scope>NUCLEOTIDE SEQUENCE [LARGE SCALE GENOMIC DNA]</scope>
    <source>
        <strain evidence="4 5">K3R-10</strain>
    </source>
</reference>
<dbReference type="Gene3D" id="2.40.170.20">
    <property type="entry name" value="TonB-dependent receptor, beta-barrel domain"/>
    <property type="match status" value="1"/>
</dbReference>
<reference evidence="4 5" key="1">
    <citation type="submission" date="2022-02" db="EMBL/GenBank/DDBJ databases">
        <authorList>
            <person name="Cha I.-T."/>
            <person name="Lee K.-E."/>
            <person name="Park S.-J."/>
        </authorList>
    </citation>
    <scope>NUCLEOTIDE SEQUENCE [LARGE SCALE GENOMIC DNA]</scope>
    <source>
        <strain evidence="4 5">K3R-10</strain>
    </source>
</reference>
<dbReference type="InterPro" id="IPR036942">
    <property type="entry name" value="Beta-barrel_TonB_sf"/>
</dbReference>
<name>A0ABY8N5V1_9FLAO</name>
<comment type="subcellular location">
    <subcellularLocation>
        <location evidence="1">Cell outer membrane</location>
    </subcellularLocation>
</comment>
<dbReference type="SUPFAM" id="SSF56935">
    <property type="entry name" value="Porins"/>
    <property type="match status" value="1"/>
</dbReference>
<protein>
    <submittedName>
        <fullName evidence="4">Uncharacterized protein</fullName>
    </submittedName>
</protein>
<evidence type="ECO:0000313" key="5">
    <source>
        <dbReference type="Proteomes" id="UP001232117"/>
    </source>
</evidence>
<dbReference type="EMBL" id="CP092332">
    <property type="protein sequence ID" value="WGK94731.1"/>
    <property type="molecule type" value="Genomic_DNA"/>
</dbReference>
<keyword evidence="2" id="KW-0472">Membrane</keyword>
<evidence type="ECO:0000256" key="1">
    <source>
        <dbReference type="ARBA" id="ARBA00004442"/>
    </source>
</evidence>
<dbReference type="Proteomes" id="UP001232117">
    <property type="component" value="Chromosome"/>
</dbReference>
<evidence type="ECO:0000313" key="4">
    <source>
        <dbReference type="EMBL" id="WGK94731.1"/>
    </source>
</evidence>
<sequence length="96" mass="11031">MEQFLDKTDWAITDKLHVLTGLRYNYDKKKIDYNRTTYGGLQTTNTALLALKKKVYSDQAFKVDVEDTNFSGNVTLAIKFQKKSTLLPLLLIVINQ</sequence>
<keyword evidence="5" id="KW-1185">Reference proteome</keyword>
<keyword evidence="3" id="KW-0998">Cell outer membrane</keyword>
<evidence type="ECO:0000256" key="2">
    <source>
        <dbReference type="ARBA" id="ARBA00023136"/>
    </source>
</evidence>
<proteinExistence type="predicted"/>
<dbReference type="RefSeq" id="WP_280157926.1">
    <property type="nucleotide sequence ID" value="NZ_CP092332.1"/>
</dbReference>